<dbReference type="InterPro" id="IPR032567">
    <property type="entry name" value="RTL1-rel"/>
</dbReference>
<dbReference type="Proteomes" id="UP000818029">
    <property type="component" value="Chromosome A02"/>
</dbReference>
<dbReference type="Pfam" id="PF08284">
    <property type="entry name" value="RVP_2"/>
    <property type="match status" value="1"/>
</dbReference>
<dbReference type="PANTHER" id="PTHR15503">
    <property type="entry name" value="LDOC1 RELATED"/>
    <property type="match status" value="1"/>
</dbReference>
<keyword evidence="2" id="KW-1185">Reference proteome</keyword>
<dbReference type="InterPro" id="IPR021109">
    <property type="entry name" value="Peptidase_aspartic_dom_sf"/>
</dbReference>
<evidence type="ECO:0008006" key="4">
    <source>
        <dbReference type="Google" id="ProtNLM"/>
    </source>
</evidence>
<evidence type="ECO:0000313" key="3">
    <source>
        <dbReference type="RefSeq" id="XP_040939485.1"/>
    </source>
</evidence>
<sequence>MSQRFFDKKRKEFLELKESRMSVAEYEREFVRLSKYAQECVPTEVAMCTRFVDYLNEDIKLLVGILELKEFVILVDRVHKAKELSKAKRKVDFEAYDSRKRPMGKSFSSSWKKSKEFHSHSSALVGYSGRDKGKKIELKTSGYICSELKDGSCFKCGSDDHYLRDFSERSAKEKAKTTRPSNTTIRRRPSRNTGNADNSHSGTKDSTVRSKAWAPARAYAIRARKETSAPDVIIGTIFFLDTNVNVLIDPGSMRSYVGTTLVSDKKIPFESTKFVIKVMNPLGYYVLVDKVCKNCPFMIQGCNFPPDLMLLPFDEFDVIQGIDWLALYDAIVNYRQKHIVLKCQNGAKL</sequence>
<reference evidence="3" key="2">
    <citation type="submission" date="2025-08" db="UniProtKB">
        <authorList>
            <consortium name="RefSeq"/>
        </authorList>
    </citation>
    <scope>IDENTIFICATION</scope>
</reference>
<evidence type="ECO:0000256" key="1">
    <source>
        <dbReference type="SAM" id="MobiDB-lite"/>
    </source>
</evidence>
<dbReference type="CDD" id="cd00303">
    <property type="entry name" value="retropepsin_like"/>
    <property type="match status" value="1"/>
</dbReference>
<proteinExistence type="predicted"/>
<feature type="compositionally biased region" description="Polar residues" evidence="1">
    <location>
        <begin position="191"/>
        <end position="201"/>
    </location>
</feature>
<dbReference type="PANTHER" id="PTHR15503:SF45">
    <property type="entry name" value="RNA-DIRECTED DNA POLYMERASE HOMOLOG"/>
    <property type="match status" value="1"/>
</dbReference>
<dbReference type="RefSeq" id="XP_040939485.1">
    <property type="nucleotide sequence ID" value="XM_041083551.1"/>
</dbReference>
<feature type="region of interest" description="Disordered" evidence="1">
    <location>
        <begin position="170"/>
        <end position="209"/>
    </location>
</feature>
<accession>A0ABM2Z9V7</accession>
<evidence type="ECO:0000313" key="2">
    <source>
        <dbReference type="Proteomes" id="UP000818029"/>
    </source>
</evidence>
<dbReference type="GeneID" id="121211147"/>
<dbReference type="Gene3D" id="2.40.70.10">
    <property type="entry name" value="Acid Proteases"/>
    <property type="match status" value="1"/>
</dbReference>
<gene>
    <name evidence="3" type="primary">LOC121211147</name>
</gene>
<organism evidence="2 3">
    <name type="scientific">Gossypium hirsutum</name>
    <name type="common">Upland cotton</name>
    <name type="synonym">Gossypium mexicanum</name>
    <dbReference type="NCBI Taxonomy" id="3635"/>
    <lineage>
        <taxon>Eukaryota</taxon>
        <taxon>Viridiplantae</taxon>
        <taxon>Streptophyta</taxon>
        <taxon>Embryophyta</taxon>
        <taxon>Tracheophyta</taxon>
        <taxon>Spermatophyta</taxon>
        <taxon>Magnoliopsida</taxon>
        <taxon>eudicotyledons</taxon>
        <taxon>Gunneridae</taxon>
        <taxon>Pentapetalae</taxon>
        <taxon>rosids</taxon>
        <taxon>malvids</taxon>
        <taxon>Malvales</taxon>
        <taxon>Malvaceae</taxon>
        <taxon>Malvoideae</taxon>
        <taxon>Gossypium</taxon>
    </lineage>
</organism>
<reference evidence="2" key="1">
    <citation type="journal article" date="2020" name="Nat. Genet.">
        <title>Genomic diversifications of five Gossypium allopolyploid species and their impact on cotton improvement.</title>
        <authorList>
            <person name="Chen Z.J."/>
            <person name="Sreedasyam A."/>
            <person name="Ando A."/>
            <person name="Song Q."/>
            <person name="De Santiago L.M."/>
            <person name="Hulse-Kemp A.M."/>
            <person name="Ding M."/>
            <person name="Ye W."/>
            <person name="Kirkbride R.C."/>
            <person name="Jenkins J."/>
            <person name="Plott C."/>
            <person name="Lovell J."/>
            <person name="Lin Y.M."/>
            <person name="Vaughn R."/>
            <person name="Liu B."/>
            <person name="Simpson S."/>
            <person name="Scheffler B.E."/>
            <person name="Wen L."/>
            <person name="Saski C.A."/>
            <person name="Grover C.E."/>
            <person name="Hu G."/>
            <person name="Conover J.L."/>
            <person name="Carlson J.W."/>
            <person name="Shu S."/>
            <person name="Boston L.B."/>
            <person name="Williams M."/>
            <person name="Peterson D.G."/>
            <person name="McGee K."/>
            <person name="Jones D.C."/>
            <person name="Wendel J.F."/>
            <person name="Stelly D.M."/>
            <person name="Grimwood J."/>
            <person name="Schmutz J."/>
        </authorList>
    </citation>
    <scope>NUCLEOTIDE SEQUENCE [LARGE SCALE GENOMIC DNA]</scope>
    <source>
        <strain evidence="2">cv. TM-1</strain>
    </source>
</reference>
<name>A0ABM2Z9V7_GOSHI</name>
<protein>
    <recommendedName>
        <fullName evidence="4">Gag-Pol polyprotein</fullName>
    </recommendedName>
</protein>